<evidence type="ECO:0000259" key="7">
    <source>
        <dbReference type="PROSITE" id="PS50162"/>
    </source>
</evidence>
<organism evidence="8 9">
    <name type="scientific">Staurois parvus</name>
    <dbReference type="NCBI Taxonomy" id="386267"/>
    <lineage>
        <taxon>Eukaryota</taxon>
        <taxon>Metazoa</taxon>
        <taxon>Chordata</taxon>
        <taxon>Craniata</taxon>
        <taxon>Vertebrata</taxon>
        <taxon>Euteleostomi</taxon>
        <taxon>Amphibia</taxon>
        <taxon>Batrachia</taxon>
        <taxon>Anura</taxon>
        <taxon>Neobatrachia</taxon>
        <taxon>Ranoidea</taxon>
        <taxon>Ranidae</taxon>
        <taxon>Staurois</taxon>
    </lineage>
</organism>
<comment type="caution">
    <text evidence="8">The sequence shown here is derived from an EMBL/GenBank/DDBJ whole genome shotgun (WGS) entry which is preliminary data.</text>
</comment>
<evidence type="ECO:0000256" key="3">
    <source>
        <dbReference type="ARBA" id="ARBA00022763"/>
    </source>
</evidence>
<sequence>ITAFQLYTEKSRFPAQHQKLSLGCGVLNNLLRGGLPLVGITELAGESSAGKTQIALQLCLSVQYPETYGGLGAGAVYICTEDAFPNKRLLQLIKSQHRLRTDVPADIVRKIQFGDNIFIEHAADIDMLTECITKKLPILLLRGQVRLIIIDSIAALFRCEFAAKDAVVKAKHLQMIGAKLHQLSRDFTTPVFCINQVFSISIFGLKNITPLNFGDKKMLPSLGISWSNQLLMRLMVARTQHEAPPPFIGCILRIMEVIFAPHVPQATCYYTVDLEGVKGIEVQSM</sequence>
<name>A0ABN9BWI4_9NEOB</name>
<keyword evidence="4" id="KW-0067">ATP-binding</keyword>
<evidence type="ECO:0000256" key="4">
    <source>
        <dbReference type="ARBA" id="ARBA00022840"/>
    </source>
</evidence>
<accession>A0ABN9BWI4</accession>
<feature type="domain" description="RecA family profile 1" evidence="7">
    <location>
        <begin position="16"/>
        <end position="197"/>
    </location>
</feature>
<dbReference type="Pfam" id="PF08423">
    <property type="entry name" value="Rad51"/>
    <property type="match status" value="1"/>
</dbReference>
<keyword evidence="5" id="KW-0234">DNA repair</keyword>
<dbReference type="PIRSF" id="PIRSF005856">
    <property type="entry name" value="Rad51"/>
    <property type="match status" value="1"/>
</dbReference>
<evidence type="ECO:0000256" key="2">
    <source>
        <dbReference type="ARBA" id="ARBA00022741"/>
    </source>
</evidence>
<dbReference type="InterPro" id="IPR020588">
    <property type="entry name" value="RecA_ATP-bd"/>
</dbReference>
<evidence type="ECO:0000256" key="5">
    <source>
        <dbReference type="ARBA" id="ARBA00023204"/>
    </source>
</evidence>
<dbReference type="SUPFAM" id="SSF52540">
    <property type="entry name" value="P-loop containing nucleoside triphosphate hydrolases"/>
    <property type="match status" value="1"/>
</dbReference>
<keyword evidence="6" id="KW-0539">Nucleus</keyword>
<dbReference type="Gene3D" id="3.40.50.300">
    <property type="entry name" value="P-loop containing nucleotide triphosphate hydrolases"/>
    <property type="match status" value="1"/>
</dbReference>
<keyword evidence="2" id="KW-0547">Nucleotide-binding</keyword>
<evidence type="ECO:0000313" key="8">
    <source>
        <dbReference type="EMBL" id="CAI9551581.1"/>
    </source>
</evidence>
<protein>
    <recommendedName>
        <fullName evidence="7">RecA family profile 1 domain-containing protein</fullName>
    </recommendedName>
</protein>
<dbReference type="PANTHER" id="PTHR46487">
    <property type="entry name" value="DNA REPAIR PROTEIN XRCC3"/>
    <property type="match status" value="1"/>
</dbReference>
<dbReference type="InterPro" id="IPR027417">
    <property type="entry name" value="P-loop_NTPase"/>
</dbReference>
<dbReference type="CDD" id="cd19491">
    <property type="entry name" value="XRCC3"/>
    <property type="match status" value="1"/>
</dbReference>
<evidence type="ECO:0000256" key="1">
    <source>
        <dbReference type="ARBA" id="ARBA00004123"/>
    </source>
</evidence>
<dbReference type="InterPro" id="IPR016467">
    <property type="entry name" value="DNA_recomb/repair_RecA-like"/>
</dbReference>
<evidence type="ECO:0000313" key="9">
    <source>
        <dbReference type="Proteomes" id="UP001162483"/>
    </source>
</evidence>
<keyword evidence="3" id="KW-0227">DNA damage</keyword>
<dbReference type="InterPro" id="IPR047348">
    <property type="entry name" value="XRCC3-like_C"/>
</dbReference>
<dbReference type="EMBL" id="CATNWA010006177">
    <property type="protein sequence ID" value="CAI9551581.1"/>
    <property type="molecule type" value="Genomic_DNA"/>
</dbReference>
<keyword evidence="9" id="KW-1185">Reference proteome</keyword>
<comment type="subcellular location">
    <subcellularLocation>
        <location evidence="1">Nucleus</location>
    </subcellularLocation>
</comment>
<dbReference type="PROSITE" id="PS50162">
    <property type="entry name" value="RECA_2"/>
    <property type="match status" value="1"/>
</dbReference>
<feature type="non-terminal residue" evidence="8">
    <location>
        <position position="1"/>
    </location>
</feature>
<dbReference type="Proteomes" id="UP001162483">
    <property type="component" value="Unassembled WGS sequence"/>
</dbReference>
<evidence type="ECO:0000256" key="6">
    <source>
        <dbReference type="ARBA" id="ARBA00023242"/>
    </source>
</evidence>
<reference evidence="8" key="1">
    <citation type="submission" date="2023-05" db="EMBL/GenBank/DDBJ databases">
        <authorList>
            <person name="Stuckert A."/>
        </authorList>
    </citation>
    <scope>NUCLEOTIDE SEQUENCE</scope>
</reference>
<dbReference type="PANTHER" id="PTHR46487:SF1">
    <property type="entry name" value="DNA REPAIR PROTEIN XRCC3"/>
    <property type="match status" value="1"/>
</dbReference>
<dbReference type="InterPro" id="IPR013632">
    <property type="entry name" value="Rad51_C"/>
</dbReference>
<proteinExistence type="predicted"/>
<gene>
    <name evidence="8" type="ORF">SPARVUS_LOCUS3765194</name>
</gene>